<feature type="domain" description="DUF1468" evidence="2">
    <location>
        <begin position="8"/>
        <end position="138"/>
    </location>
</feature>
<organism evidence="3">
    <name type="scientific">Aureimonas frigidaquae</name>
    <dbReference type="NCBI Taxonomy" id="424757"/>
    <lineage>
        <taxon>Bacteria</taxon>
        <taxon>Pseudomonadati</taxon>
        <taxon>Pseudomonadota</taxon>
        <taxon>Alphaproteobacteria</taxon>
        <taxon>Hyphomicrobiales</taxon>
        <taxon>Aurantimonadaceae</taxon>
        <taxon>Aureimonas</taxon>
    </lineage>
</organism>
<dbReference type="AlphaFoldDB" id="A0A0P0Z1Q4"/>
<keyword evidence="1" id="KW-0812">Transmembrane</keyword>
<dbReference type="EMBL" id="LC066376">
    <property type="protein sequence ID" value="BAT27830.1"/>
    <property type="molecule type" value="Genomic_DNA"/>
</dbReference>
<reference evidence="3" key="1">
    <citation type="journal article" date="2015" name="Proc. Natl. Acad. Sci. U.S.A.">
        <title>Bacterial clade with the ribosomal RNA operon on a small plasmid rather than the chromosome.</title>
        <authorList>
            <person name="Anda M."/>
            <person name="Ohtsubo Y."/>
            <person name="Okubo T."/>
            <person name="Sugawara M."/>
            <person name="Nagata Y."/>
            <person name="Tsuda M."/>
            <person name="Minamisawa K."/>
            <person name="Mitsui H."/>
        </authorList>
    </citation>
    <scope>NUCLEOTIDE SEQUENCE</scope>
    <source>
        <strain evidence="3">JCM 14755</strain>
    </source>
</reference>
<protein>
    <submittedName>
        <fullName evidence="3">Inner membrane protein 2</fullName>
    </submittedName>
</protein>
<keyword evidence="1" id="KW-0472">Membrane</keyword>
<feature type="transmembrane region" description="Helical" evidence="1">
    <location>
        <begin position="38"/>
        <end position="56"/>
    </location>
</feature>
<feature type="transmembrane region" description="Helical" evidence="1">
    <location>
        <begin position="68"/>
        <end position="86"/>
    </location>
</feature>
<sequence>MSNDRTLGGLALLASLGLLIFGWGLVAPFAYEPVGPRAFPLLTAALIGICGLMLVLRPGPDEAPNAPGVNVGIVSISAVLLAYAFFFQPLGFVLSTALMCVAVARIFGATWMQAGLTGVALSVGSFLLFDRLLDVVLPAGLLSGVI</sequence>
<evidence type="ECO:0000256" key="1">
    <source>
        <dbReference type="SAM" id="Phobius"/>
    </source>
</evidence>
<dbReference type="InterPro" id="IPR009936">
    <property type="entry name" value="DUF1468"/>
</dbReference>
<dbReference type="RefSeq" id="WP_062228574.1">
    <property type="nucleotide sequence ID" value="NZ_BBWR01000013.1"/>
</dbReference>
<proteinExistence type="predicted"/>
<feature type="transmembrane region" description="Helical" evidence="1">
    <location>
        <begin position="7"/>
        <end position="26"/>
    </location>
</feature>
<name>A0A0P0Z1Q4_9HYPH</name>
<evidence type="ECO:0000259" key="2">
    <source>
        <dbReference type="Pfam" id="PF07331"/>
    </source>
</evidence>
<evidence type="ECO:0000313" key="3">
    <source>
        <dbReference type="EMBL" id="BAT27830.1"/>
    </source>
</evidence>
<dbReference type="OrthoDB" id="5519430at2"/>
<keyword evidence="1" id="KW-1133">Transmembrane helix</keyword>
<accession>A0A0P0Z1Q4</accession>
<dbReference type="Pfam" id="PF07331">
    <property type="entry name" value="TctB"/>
    <property type="match status" value="1"/>
</dbReference>